<dbReference type="RefSeq" id="WP_102697164.1">
    <property type="nucleotide sequence ID" value="NZ_PNGJ01000004.1"/>
</dbReference>
<dbReference type="PANTHER" id="PTHR33295:SF7">
    <property type="entry name" value="ATPASE"/>
    <property type="match status" value="1"/>
</dbReference>
<gene>
    <name evidence="3" type="ORF">CJ231_05860</name>
</gene>
<organism evidence="3 4">
    <name type="scientific">Hoylesella buccalis</name>
    <dbReference type="NCBI Taxonomy" id="28127"/>
    <lineage>
        <taxon>Bacteria</taxon>
        <taxon>Pseudomonadati</taxon>
        <taxon>Bacteroidota</taxon>
        <taxon>Bacteroidia</taxon>
        <taxon>Bacteroidales</taxon>
        <taxon>Prevotellaceae</taxon>
        <taxon>Hoylesella</taxon>
    </lineage>
</organism>
<proteinExistence type="predicted"/>
<protein>
    <submittedName>
        <fullName evidence="3">ATPase</fullName>
    </submittedName>
</protein>
<dbReference type="Proteomes" id="UP000235564">
    <property type="component" value="Unassembled WGS sequence"/>
</dbReference>
<feature type="domain" description="AAA" evidence="1">
    <location>
        <begin position="20"/>
        <end position="155"/>
    </location>
</feature>
<evidence type="ECO:0000313" key="3">
    <source>
        <dbReference type="EMBL" id="PMC24245.1"/>
    </source>
</evidence>
<reference evidence="3 4" key="1">
    <citation type="submission" date="2017-09" db="EMBL/GenBank/DDBJ databases">
        <title>Bacterial strain isolated from the female urinary microbiota.</title>
        <authorList>
            <person name="Thomas-White K."/>
            <person name="Kumar N."/>
            <person name="Forster S."/>
            <person name="Putonti C."/>
            <person name="Lawley T."/>
            <person name="Wolfe A.J."/>
        </authorList>
    </citation>
    <scope>NUCLEOTIDE SEQUENCE [LARGE SCALE GENOMIC DNA]</scope>
    <source>
        <strain evidence="3 4">UMB0536</strain>
    </source>
</reference>
<name>A0A2N6QR37_9BACT</name>
<dbReference type="SUPFAM" id="SSF52540">
    <property type="entry name" value="P-loop containing nucleoside triphosphate hydrolases"/>
    <property type="match status" value="1"/>
</dbReference>
<evidence type="ECO:0000259" key="1">
    <source>
        <dbReference type="Pfam" id="PF13173"/>
    </source>
</evidence>
<evidence type="ECO:0000313" key="4">
    <source>
        <dbReference type="Proteomes" id="UP000235564"/>
    </source>
</evidence>
<dbReference type="EMBL" id="PNGJ01000004">
    <property type="protein sequence ID" value="PMC24245.1"/>
    <property type="molecule type" value="Genomic_DNA"/>
</dbReference>
<dbReference type="InterPro" id="IPR041682">
    <property type="entry name" value="AAA_14"/>
</dbReference>
<comment type="caution">
    <text evidence="3">The sequence shown here is derived from an EMBL/GenBank/DDBJ whole genome shotgun (WGS) entry which is preliminary data.</text>
</comment>
<dbReference type="PANTHER" id="PTHR33295">
    <property type="entry name" value="ATPASE"/>
    <property type="match status" value="1"/>
</dbReference>
<dbReference type="InterPro" id="IPR025420">
    <property type="entry name" value="DUF4143"/>
</dbReference>
<dbReference type="OrthoDB" id="9801840at2"/>
<sequence length="451" mass="52021">MEIRRDIIDTLRRWKEETDRKPILLKGARQIGKTWAMEAFGKEEFDYCAKFDFDRQPELRSVFQTSKSPERILKELSLYTEVPIVAGKTLIIFDEIQECEEALNSLKYFYEDAPAYHVIAAGSLLGVAVKRRSMTVPVGKVSIMRMYPITFREFLRAADEKTFSYVENLHEASHLPEIVLNKLKTEYRRYLVCGGMPEAVISLLGNKGMEAVEKVQQDILDLYELDFAKYATPREIPRIHAIWRSLPSQLAKENRKFIFKIVKPGARSKDYEDALLWLEDAGMIYRVFNITKPGLPISAYADPSAFKVYACDCGLLRRLARLPVTVILNANANYTEFKGSMAENAILQSLMPLLNDDIPYYWSPDSRAEIEFVIQWGERIIPIEVKAENCVSGRSLSVYNERYHPQERIRFSFLNLQYNEGLLSCPSPLADWFYRLLPNEQETGGCPTNER</sequence>
<dbReference type="AlphaFoldDB" id="A0A2N6QR37"/>
<evidence type="ECO:0000259" key="2">
    <source>
        <dbReference type="Pfam" id="PF13635"/>
    </source>
</evidence>
<dbReference type="InterPro" id="IPR027417">
    <property type="entry name" value="P-loop_NTPase"/>
</dbReference>
<accession>A0A2N6QR37</accession>
<dbReference type="Pfam" id="PF13173">
    <property type="entry name" value="AAA_14"/>
    <property type="match status" value="1"/>
</dbReference>
<dbReference type="Pfam" id="PF13635">
    <property type="entry name" value="DUF4143"/>
    <property type="match status" value="1"/>
</dbReference>
<feature type="domain" description="DUF4143" evidence="2">
    <location>
        <begin position="226"/>
        <end position="387"/>
    </location>
</feature>